<name>A0A9Q0MDX6_BLOTA</name>
<accession>A0A9Q0MDX6</accession>
<reference evidence="1" key="1">
    <citation type="submission" date="2022-12" db="EMBL/GenBank/DDBJ databases">
        <title>Genome assemblies of Blomia tropicalis.</title>
        <authorList>
            <person name="Cui Y."/>
        </authorList>
    </citation>
    <scope>NUCLEOTIDE SEQUENCE</scope>
    <source>
        <tissue evidence="1">Adult mites</tissue>
    </source>
</reference>
<feature type="non-terminal residue" evidence="1">
    <location>
        <position position="1"/>
    </location>
</feature>
<evidence type="ECO:0000313" key="1">
    <source>
        <dbReference type="EMBL" id="KAJ6223348.1"/>
    </source>
</evidence>
<protein>
    <submittedName>
        <fullName evidence="1">Uncharacterized protein</fullName>
    </submittedName>
</protein>
<comment type="caution">
    <text evidence="1">The sequence shown here is derived from an EMBL/GenBank/DDBJ whole genome shotgun (WGS) entry which is preliminary data.</text>
</comment>
<keyword evidence="2" id="KW-1185">Reference proteome</keyword>
<evidence type="ECO:0000313" key="2">
    <source>
        <dbReference type="Proteomes" id="UP001142055"/>
    </source>
</evidence>
<dbReference type="Proteomes" id="UP001142055">
    <property type="component" value="Chromosome 1"/>
</dbReference>
<organism evidence="1 2">
    <name type="scientific">Blomia tropicalis</name>
    <name type="common">Mite</name>
    <dbReference type="NCBI Taxonomy" id="40697"/>
    <lineage>
        <taxon>Eukaryota</taxon>
        <taxon>Metazoa</taxon>
        <taxon>Ecdysozoa</taxon>
        <taxon>Arthropoda</taxon>
        <taxon>Chelicerata</taxon>
        <taxon>Arachnida</taxon>
        <taxon>Acari</taxon>
        <taxon>Acariformes</taxon>
        <taxon>Sarcoptiformes</taxon>
        <taxon>Astigmata</taxon>
        <taxon>Glycyphagoidea</taxon>
        <taxon>Echimyopodidae</taxon>
        <taxon>Blomia</taxon>
    </lineage>
</organism>
<gene>
    <name evidence="1" type="ORF">RDWZM_001893</name>
</gene>
<dbReference type="EMBL" id="JAPWDV010000001">
    <property type="protein sequence ID" value="KAJ6223348.1"/>
    <property type="molecule type" value="Genomic_DNA"/>
</dbReference>
<sequence length="66" mass="7761">SRLSVPPPSIAIDCSRYRSVRSVDSFPLPLWHFACYRSCCFPFSTLQFTMYNLDKNKTKRQQLKVE</sequence>
<dbReference type="AlphaFoldDB" id="A0A9Q0MDX6"/>
<proteinExistence type="predicted"/>
<feature type="non-terminal residue" evidence="1">
    <location>
        <position position="66"/>
    </location>
</feature>